<protein>
    <submittedName>
        <fullName evidence="3">Membrane protein YczE</fullName>
    </submittedName>
</protein>
<dbReference type="InterPro" id="IPR038750">
    <property type="entry name" value="YczE/YyaS-like"/>
</dbReference>
<evidence type="ECO:0000313" key="5">
    <source>
        <dbReference type="Proteomes" id="UP000659061"/>
    </source>
</evidence>
<feature type="transmembrane region" description="Helical" evidence="1">
    <location>
        <begin position="152"/>
        <end position="180"/>
    </location>
</feature>
<keyword evidence="1" id="KW-1133">Transmembrane helix</keyword>
<feature type="transmembrane region" description="Helical" evidence="1">
    <location>
        <begin position="44"/>
        <end position="63"/>
    </location>
</feature>
<feature type="transmembrane region" description="Helical" evidence="1">
    <location>
        <begin position="70"/>
        <end position="91"/>
    </location>
</feature>
<keyword evidence="1" id="KW-0472">Membrane</keyword>
<keyword evidence="4" id="KW-1185">Reference proteome</keyword>
<dbReference type="Pfam" id="PF19700">
    <property type="entry name" value="DUF6198"/>
    <property type="match status" value="1"/>
</dbReference>
<evidence type="ECO:0000313" key="4">
    <source>
        <dbReference type="Proteomes" id="UP000587211"/>
    </source>
</evidence>
<evidence type="ECO:0000313" key="2">
    <source>
        <dbReference type="EMBL" id="MBD1272282.1"/>
    </source>
</evidence>
<dbReference type="AlphaFoldDB" id="A0A8I0FX33"/>
<dbReference type="PANTHER" id="PTHR40078">
    <property type="entry name" value="INTEGRAL MEMBRANE PROTEIN-RELATED"/>
    <property type="match status" value="1"/>
</dbReference>
<name>A0A8I0FX33_9ACTN</name>
<keyword evidence="1" id="KW-0812">Transmembrane</keyword>
<reference evidence="3 4" key="1">
    <citation type="submission" date="2020-07" db="EMBL/GenBank/DDBJ databases">
        <title>Sequencing the genomes of 1000 actinobacteria strains.</title>
        <authorList>
            <person name="Klenk H.-P."/>
        </authorList>
    </citation>
    <scope>NUCLEOTIDE SEQUENCE [LARGE SCALE GENOMIC DNA]</scope>
    <source>
        <strain evidence="3 4">DSM 19087</strain>
    </source>
</reference>
<comment type="caution">
    <text evidence="2">The sequence shown here is derived from an EMBL/GenBank/DDBJ whole genome shotgun (WGS) entry which is preliminary data.</text>
</comment>
<organism evidence="2 5">
    <name type="scientific">Aeromicrobium tamlense</name>
    <dbReference type="NCBI Taxonomy" id="375541"/>
    <lineage>
        <taxon>Bacteria</taxon>
        <taxon>Bacillati</taxon>
        <taxon>Actinomycetota</taxon>
        <taxon>Actinomycetes</taxon>
        <taxon>Propionibacteriales</taxon>
        <taxon>Nocardioidaceae</taxon>
        <taxon>Aeromicrobium</taxon>
    </lineage>
</organism>
<sequence>MTRRLVQLFVGLWLYGATMALLVRAGMGLDPWDVFHEGLTHQLPLTFGQVVILVGALVLLAWIPLRQRPGFGTIANVVVIGLAADATLAVLPEASGPVWGTAMLVAGVVGNGMAGAMYVGAGLGPGPRDGLWTGIVRRTGASVRRVRTMLELLVLATGFLLGGTVGIGTVLYAVAIGPIVQLFLPWFEVRRVAAAEPATT</sequence>
<dbReference type="Proteomes" id="UP000659061">
    <property type="component" value="Unassembled WGS sequence"/>
</dbReference>
<reference evidence="2" key="2">
    <citation type="submission" date="2020-09" db="EMBL/GenBank/DDBJ databases">
        <title>Novel species in genus Aeromicrobium.</title>
        <authorList>
            <person name="Zhang G."/>
        </authorList>
    </citation>
    <scope>NUCLEOTIDE SEQUENCE</scope>
    <source>
        <strain evidence="2">SSW1-57</strain>
    </source>
</reference>
<dbReference type="RefSeq" id="WP_179425308.1">
    <property type="nucleotide sequence ID" value="NZ_BAAAMP010000020.1"/>
</dbReference>
<dbReference type="EMBL" id="JACWMT010000004">
    <property type="protein sequence ID" value="MBD1272282.1"/>
    <property type="molecule type" value="Genomic_DNA"/>
</dbReference>
<proteinExistence type="predicted"/>
<dbReference type="Proteomes" id="UP000587211">
    <property type="component" value="Unassembled WGS sequence"/>
</dbReference>
<accession>A0A8I0FX33</accession>
<feature type="transmembrane region" description="Helical" evidence="1">
    <location>
        <begin position="97"/>
        <end position="119"/>
    </location>
</feature>
<evidence type="ECO:0000313" key="3">
    <source>
        <dbReference type="EMBL" id="NYI38521.1"/>
    </source>
</evidence>
<dbReference type="PANTHER" id="PTHR40078:SF1">
    <property type="entry name" value="INTEGRAL MEMBRANE PROTEIN"/>
    <property type="match status" value="1"/>
</dbReference>
<dbReference type="EMBL" id="JACBZN010000001">
    <property type="protein sequence ID" value="NYI38521.1"/>
    <property type="molecule type" value="Genomic_DNA"/>
</dbReference>
<gene>
    <name evidence="3" type="ORF">BJ975_001896</name>
    <name evidence="2" type="ORF">IDH50_18700</name>
</gene>
<evidence type="ECO:0000256" key="1">
    <source>
        <dbReference type="SAM" id="Phobius"/>
    </source>
</evidence>